<dbReference type="GO" id="GO:0003677">
    <property type="term" value="F:DNA binding"/>
    <property type="evidence" value="ECO:0007669"/>
    <property type="project" value="InterPro"/>
</dbReference>
<feature type="domain" description="HTH luxR-type" evidence="2">
    <location>
        <begin position="266"/>
        <end position="325"/>
    </location>
</feature>
<dbReference type="RefSeq" id="WP_182605220.1">
    <property type="nucleotide sequence ID" value="NZ_VKHT01000093.1"/>
</dbReference>
<dbReference type="EMBL" id="VKHT01000093">
    <property type="protein sequence ID" value="MBB0243568.1"/>
    <property type="molecule type" value="Genomic_DNA"/>
</dbReference>
<dbReference type="InterPro" id="IPR000792">
    <property type="entry name" value="Tscrpt_reg_LuxR_C"/>
</dbReference>
<dbReference type="SMART" id="SM00421">
    <property type="entry name" value="HTH_LUXR"/>
    <property type="match status" value="1"/>
</dbReference>
<dbReference type="Gene3D" id="1.10.10.10">
    <property type="entry name" value="Winged helix-like DNA-binding domain superfamily/Winged helix DNA-binding domain"/>
    <property type="match status" value="1"/>
</dbReference>
<name>A0A7W3Y0L1_9ACTN</name>
<evidence type="ECO:0000313" key="4">
    <source>
        <dbReference type="Proteomes" id="UP000538929"/>
    </source>
</evidence>
<dbReference type="AlphaFoldDB" id="A0A7W3Y0L1"/>
<dbReference type="Proteomes" id="UP000538929">
    <property type="component" value="Unassembled WGS sequence"/>
</dbReference>
<gene>
    <name evidence="3" type="ORF">FNQ90_05455</name>
</gene>
<feature type="compositionally biased region" description="Basic and acidic residues" evidence="1">
    <location>
        <begin position="334"/>
        <end position="347"/>
    </location>
</feature>
<dbReference type="InterPro" id="IPR016032">
    <property type="entry name" value="Sig_transdc_resp-reg_C-effctor"/>
</dbReference>
<reference evidence="4" key="1">
    <citation type="submission" date="2019-10" db="EMBL/GenBank/DDBJ databases">
        <title>Streptomyces sp. nov., a novel actinobacterium isolated from alkaline environment.</title>
        <authorList>
            <person name="Golinska P."/>
        </authorList>
    </citation>
    <scope>NUCLEOTIDE SEQUENCE [LARGE SCALE GENOMIC DNA]</scope>
    <source>
        <strain evidence="4">DSM 42118</strain>
    </source>
</reference>
<keyword evidence="4" id="KW-1185">Reference proteome</keyword>
<dbReference type="PANTHER" id="PTHR34293:SF1">
    <property type="entry name" value="HTH-TYPE TRANSCRIPTIONAL REGULATOR TRMBL2"/>
    <property type="match status" value="1"/>
</dbReference>
<dbReference type="Pfam" id="PF00196">
    <property type="entry name" value="GerE"/>
    <property type="match status" value="1"/>
</dbReference>
<evidence type="ECO:0000313" key="3">
    <source>
        <dbReference type="EMBL" id="MBB0243568.1"/>
    </source>
</evidence>
<dbReference type="CDD" id="cd06170">
    <property type="entry name" value="LuxR_C_like"/>
    <property type="match status" value="1"/>
</dbReference>
<dbReference type="InterPro" id="IPR036388">
    <property type="entry name" value="WH-like_DNA-bd_sf"/>
</dbReference>
<sequence>MNHPSGLPEDTLRVYRLRVSHPTDSTAGLARRSGLPREAVARAEGELSALGLLRPSPAGGWVAVAPESAAEELLAAEEQEILRLQITVAATRARLHSLSGHFLEARSLRTVPGDIETVEGLENVRAVLADLARGCRRSLDSMQSGRRVSEEAIRASLPLDLAQLERGTTIRTLLPRSARADRAAVQYATRIREAGAQVRCAGVLPSRMLIYDGTGAVLPIDVDDTARGAVVVRDQALMAFLRRLFDHFWEHSEDFLDPGGAPGDAAPRGPARDVLLLLATGRTNEEIAERLGTSPRTVVRTVTELMERLGADSRFQAGVLAAERGWLDAPDPEDTPRAAEEDPEETR</sequence>
<proteinExistence type="predicted"/>
<accession>A0A7W3Y0L1</accession>
<dbReference type="SUPFAM" id="SSF46894">
    <property type="entry name" value="C-terminal effector domain of the bipartite response regulators"/>
    <property type="match status" value="1"/>
</dbReference>
<evidence type="ECO:0000256" key="1">
    <source>
        <dbReference type="SAM" id="MobiDB-lite"/>
    </source>
</evidence>
<organism evidence="3 4">
    <name type="scientific">Streptomyces alkaliphilus</name>
    <dbReference type="NCBI Taxonomy" id="1472722"/>
    <lineage>
        <taxon>Bacteria</taxon>
        <taxon>Bacillati</taxon>
        <taxon>Actinomycetota</taxon>
        <taxon>Actinomycetes</taxon>
        <taxon>Kitasatosporales</taxon>
        <taxon>Streptomycetaceae</taxon>
        <taxon>Streptomyces</taxon>
    </lineage>
</organism>
<comment type="caution">
    <text evidence="3">The sequence shown here is derived from an EMBL/GenBank/DDBJ whole genome shotgun (WGS) entry which is preliminary data.</text>
</comment>
<evidence type="ECO:0000259" key="2">
    <source>
        <dbReference type="PROSITE" id="PS50043"/>
    </source>
</evidence>
<feature type="region of interest" description="Disordered" evidence="1">
    <location>
        <begin position="323"/>
        <end position="347"/>
    </location>
</feature>
<dbReference type="PANTHER" id="PTHR34293">
    <property type="entry name" value="HTH-TYPE TRANSCRIPTIONAL REGULATOR TRMBL2"/>
    <property type="match status" value="1"/>
</dbReference>
<dbReference type="GO" id="GO:0006355">
    <property type="term" value="P:regulation of DNA-templated transcription"/>
    <property type="evidence" value="ECO:0007669"/>
    <property type="project" value="InterPro"/>
</dbReference>
<dbReference type="InterPro" id="IPR051797">
    <property type="entry name" value="TrmB-like"/>
</dbReference>
<protein>
    <submittedName>
        <fullName evidence="3">LuxR family transcriptional regulator</fullName>
    </submittedName>
</protein>
<dbReference type="PROSITE" id="PS50043">
    <property type="entry name" value="HTH_LUXR_2"/>
    <property type="match status" value="1"/>
</dbReference>